<feature type="compositionally biased region" description="Basic and acidic residues" evidence="9">
    <location>
        <begin position="382"/>
        <end position="417"/>
    </location>
</feature>
<dbReference type="PIRSF" id="PIRSF036578">
    <property type="entry name" value="RFC1"/>
    <property type="match status" value="1"/>
</dbReference>
<keyword evidence="6 8" id="KW-0067">ATP-binding</keyword>
<feature type="compositionally biased region" description="Basic and acidic residues" evidence="9">
    <location>
        <begin position="438"/>
        <end position="454"/>
    </location>
</feature>
<dbReference type="Gene3D" id="1.20.272.10">
    <property type="match status" value="1"/>
</dbReference>
<dbReference type="SMART" id="SM00292">
    <property type="entry name" value="BRCT"/>
    <property type="match status" value="1"/>
</dbReference>
<feature type="compositionally biased region" description="Basic residues" evidence="9">
    <location>
        <begin position="248"/>
        <end position="258"/>
    </location>
</feature>
<dbReference type="Gene3D" id="3.40.50.300">
    <property type="entry name" value="P-loop containing nucleotide triphosphate hydrolases"/>
    <property type="match status" value="1"/>
</dbReference>
<dbReference type="InterPro" id="IPR003593">
    <property type="entry name" value="AAA+_ATPase"/>
</dbReference>
<reference evidence="11" key="1">
    <citation type="journal article" date="2023" name="Insect Mol. Biol.">
        <title>Genome sequencing provides insights into the evolution of gene families encoding plant cell wall-degrading enzymes in longhorned beetles.</title>
        <authorList>
            <person name="Shin N.R."/>
            <person name="Okamura Y."/>
            <person name="Kirsch R."/>
            <person name="Pauchet Y."/>
        </authorList>
    </citation>
    <scope>NUCLEOTIDE SEQUENCE</scope>
    <source>
        <strain evidence="11">RBIC_L_NR</strain>
    </source>
</reference>
<evidence type="ECO:0000313" key="11">
    <source>
        <dbReference type="EMBL" id="KAJ8968704.1"/>
    </source>
</evidence>
<dbReference type="FunFam" id="3.40.50.300:FF:000395">
    <property type="entry name" value="Replication factor C subunit 1"/>
    <property type="match status" value="1"/>
</dbReference>
<proteinExistence type="inferred from homology"/>
<dbReference type="InterPro" id="IPR036420">
    <property type="entry name" value="BRCT_dom_sf"/>
</dbReference>
<dbReference type="PROSITE" id="PS50172">
    <property type="entry name" value="BRCT"/>
    <property type="match status" value="1"/>
</dbReference>
<feature type="compositionally biased region" description="Basic and acidic residues" evidence="9">
    <location>
        <begin position="107"/>
        <end position="124"/>
    </location>
</feature>
<keyword evidence="5 8" id="KW-0547">Nucleotide-binding</keyword>
<dbReference type="GO" id="GO:0006260">
    <property type="term" value="P:DNA replication"/>
    <property type="evidence" value="ECO:0007669"/>
    <property type="project" value="UniProtKB-KW"/>
</dbReference>
<evidence type="ECO:0000256" key="3">
    <source>
        <dbReference type="ARBA" id="ARBA00020401"/>
    </source>
</evidence>
<evidence type="ECO:0000256" key="1">
    <source>
        <dbReference type="ARBA" id="ARBA00004123"/>
    </source>
</evidence>
<feature type="compositionally biased region" description="Basic and acidic residues" evidence="9">
    <location>
        <begin position="175"/>
        <end position="189"/>
    </location>
</feature>
<dbReference type="SUPFAM" id="SSF52113">
    <property type="entry name" value="BRCT domain"/>
    <property type="match status" value="1"/>
</dbReference>
<name>A0AAV8ZR40_9CUCU</name>
<dbReference type="GO" id="GO:0005524">
    <property type="term" value="F:ATP binding"/>
    <property type="evidence" value="ECO:0007669"/>
    <property type="project" value="UniProtKB-UniRule"/>
</dbReference>
<feature type="region of interest" description="Disordered" evidence="9">
    <location>
        <begin position="349"/>
        <end position="469"/>
    </location>
</feature>
<dbReference type="InterPro" id="IPR013725">
    <property type="entry name" value="DNA_replication_fac_RFC1_C"/>
</dbReference>
<dbReference type="InterPro" id="IPR008921">
    <property type="entry name" value="DNA_pol3_clamp-load_cplx_C"/>
</dbReference>
<sequence>MSKDIRSFFTVISKKTGSDSSSKSPVVKVKKAKPVIVDSDEDIIEATPVKNQSKVVANKRKNHVLSSDSEDDSRKRKSPKKAKSKEASKLKPVNIVDVFGNTPVKQSKVEPLPKSEREKPVNKKIEKKKKKNQKLNTEFGIHGDEDFEKTLLELDDDVLLENVDVLDKTIEEALQHKEKVEEQVKEGERQGSSMENSHKKEDKKRPRKSSSEGTASKKPKLDHTDSGIDPDQEAFEKKRYSAMLYQKYKNRGGPKHHGEKQLPQGKPDCLRNLTFLRTGVLDSLEGDEFENLVKEHGGRVVHSVSKKVSYLVVGDDPGPAKLDKARGLNIPTISEDDLLDMILVKSGMKPKFCKNKSEASSESGIATEEETSPEPKKKNRSPTREKHKDRKDDKGTKDAKPLIKTEKSSDHNDKNTENKPNFKKLSQKSSDSKTTSIKMEHKNKEQEKIPKKEPTSPVSKPGGSKIIKSEDLKQIYRPKLEISDATMSWTEKYKPKDIKSVIGQQDGNSNMNKLSKWLQNWNRNQRPEVHKKIPRPSPWAKNDDGAYFKAALLSGPPGVGKTTTATLVAKELGFDAVEFNASDTRSKRLLHEEVSQLLSTNTIAGFAAGKKTTDKKRVLLMDEVDGMAGNEDRGGIQELINLIKNSSIPIICMCNDRNHQKMRSLVNYCFDLRFNKPRVEQIRGAMMSICFKEGISISPSALTEVISGTGCDIRQTLNNLSMWSAADKNLSIETVEKESKTSQKNTVLGPWEVVKKVFTDSEQKNMSLSDKSRLFFYDYSLGPLFVQENYLNVTPNCNSTSGSKLAMKLDYMVPLRNAIINPLKKYGTDGVHQAIAVMKDYNLLREDLNNLVELCQWKDTKNPFNDVDAKVKSAFTRAYNKEAPILPFAAGAGVSKKRTAAIEPDPLEDEELIESDTEETDDVTTDAMIKIKTKADSKSKKDTRKAGTSKAKDAKSSKGKGKKI</sequence>
<evidence type="ECO:0000256" key="6">
    <source>
        <dbReference type="ARBA" id="ARBA00022840"/>
    </source>
</evidence>
<dbReference type="Gene3D" id="3.40.50.10190">
    <property type="entry name" value="BRCT domain"/>
    <property type="match status" value="1"/>
</dbReference>
<dbReference type="GO" id="GO:0003689">
    <property type="term" value="F:DNA clamp loader activity"/>
    <property type="evidence" value="ECO:0007669"/>
    <property type="project" value="UniProtKB-UniRule"/>
</dbReference>
<dbReference type="InterPro" id="IPR027417">
    <property type="entry name" value="P-loop_NTPase"/>
</dbReference>
<dbReference type="InterPro" id="IPR001357">
    <property type="entry name" value="BRCT_dom"/>
</dbReference>
<dbReference type="InterPro" id="IPR003959">
    <property type="entry name" value="ATPase_AAA_core"/>
</dbReference>
<dbReference type="GO" id="GO:0016887">
    <property type="term" value="F:ATP hydrolysis activity"/>
    <property type="evidence" value="ECO:0007669"/>
    <property type="project" value="InterPro"/>
</dbReference>
<gene>
    <name evidence="11" type="ORF">NQ314_002159</name>
</gene>
<evidence type="ECO:0000256" key="5">
    <source>
        <dbReference type="ARBA" id="ARBA00022741"/>
    </source>
</evidence>
<dbReference type="AlphaFoldDB" id="A0AAV8ZR40"/>
<dbReference type="GO" id="GO:0006281">
    <property type="term" value="P:DNA repair"/>
    <property type="evidence" value="ECO:0007669"/>
    <property type="project" value="InterPro"/>
</dbReference>
<feature type="region of interest" description="Disordered" evidence="9">
    <location>
        <begin position="248"/>
        <end position="267"/>
    </location>
</feature>
<dbReference type="EMBL" id="JANEYF010000663">
    <property type="protein sequence ID" value="KAJ8968704.1"/>
    <property type="molecule type" value="Genomic_DNA"/>
</dbReference>
<dbReference type="SUPFAM" id="SSF48019">
    <property type="entry name" value="post-AAA+ oligomerization domain-like"/>
    <property type="match status" value="1"/>
</dbReference>
<dbReference type="InterPro" id="IPR047854">
    <property type="entry name" value="RFC_lid"/>
</dbReference>
<feature type="region of interest" description="Disordered" evidence="9">
    <location>
        <begin position="175"/>
        <end position="236"/>
    </location>
</feature>
<dbReference type="PANTHER" id="PTHR23389">
    <property type="entry name" value="CHROMOSOME TRANSMISSION FIDELITY FACTOR 18"/>
    <property type="match status" value="1"/>
</dbReference>
<evidence type="ECO:0000256" key="7">
    <source>
        <dbReference type="ARBA" id="ARBA00023242"/>
    </source>
</evidence>
<dbReference type="GO" id="GO:0005634">
    <property type="term" value="C:nucleus"/>
    <property type="evidence" value="ECO:0007669"/>
    <property type="project" value="UniProtKB-SubCell"/>
</dbReference>
<protein>
    <recommendedName>
        <fullName evidence="3 8">Replication factor C subunit 1</fullName>
    </recommendedName>
</protein>
<evidence type="ECO:0000256" key="2">
    <source>
        <dbReference type="ARBA" id="ARBA00006116"/>
    </source>
</evidence>
<feature type="compositionally biased region" description="Polar residues" evidence="9">
    <location>
        <begin position="427"/>
        <end position="437"/>
    </location>
</feature>
<dbReference type="PANTHER" id="PTHR23389:SF6">
    <property type="entry name" value="REPLICATION FACTOR C SUBUNIT 1"/>
    <property type="match status" value="1"/>
</dbReference>
<keyword evidence="12" id="KW-1185">Reference proteome</keyword>
<feature type="region of interest" description="Disordered" evidence="9">
    <location>
        <begin position="900"/>
        <end position="964"/>
    </location>
</feature>
<evidence type="ECO:0000256" key="8">
    <source>
        <dbReference type="PIRNR" id="PIRNR036578"/>
    </source>
</evidence>
<comment type="subcellular location">
    <subcellularLocation>
        <location evidence="1 8">Nucleus</location>
    </subcellularLocation>
</comment>
<comment type="caution">
    <text evidence="11">The sequence shown here is derived from an EMBL/GenBank/DDBJ whole genome shotgun (WGS) entry which is preliminary data.</text>
</comment>
<dbReference type="CDD" id="cd00009">
    <property type="entry name" value="AAA"/>
    <property type="match status" value="1"/>
</dbReference>
<feature type="region of interest" description="Disordered" evidence="9">
    <location>
        <begin position="47"/>
        <end position="89"/>
    </location>
</feature>
<accession>A0AAV8ZR40</accession>
<dbReference type="SMART" id="SM00382">
    <property type="entry name" value="AAA"/>
    <property type="match status" value="1"/>
</dbReference>
<dbReference type="InterPro" id="IPR012178">
    <property type="entry name" value="RFC1"/>
</dbReference>
<dbReference type="SUPFAM" id="SSF52540">
    <property type="entry name" value="P-loop containing nucleoside triphosphate hydrolases"/>
    <property type="match status" value="1"/>
</dbReference>
<keyword evidence="7 8" id="KW-0539">Nucleus</keyword>
<feature type="region of interest" description="Disordered" evidence="9">
    <location>
        <begin position="102"/>
        <end position="137"/>
    </location>
</feature>
<dbReference type="Pfam" id="PF00004">
    <property type="entry name" value="AAA"/>
    <property type="match status" value="1"/>
</dbReference>
<dbReference type="Proteomes" id="UP001162156">
    <property type="component" value="Unassembled WGS sequence"/>
</dbReference>
<evidence type="ECO:0000256" key="9">
    <source>
        <dbReference type="SAM" id="MobiDB-lite"/>
    </source>
</evidence>
<feature type="compositionally biased region" description="Acidic residues" evidence="9">
    <location>
        <begin position="905"/>
        <end position="924"/>
    </location>
</feature>
<dbReference type="FunFam" id="1.10.8.60:FF:000021">
    <property type="entry name" value="Replication factor C subunit 1"/>
    <property type="match status" value="1"/>
</dbReference>
<dbReference type="Pfam" id="PF08519">
    <property type="entry name" value="RFC1"/>
    <property type="match status" value="1"/>
</dbReference>
<dbReference type="Gene3D" id="1.10.8.60">
    <property type="match status" value="1"/>
</dbReference>
<dbReference type="GO" id="GO:0003677">
    <property type="term" value="F:DNA binding"/>
    <property type="evidence" value="ECO:0007669"/>
    <property type="project" value="InterPro"/>
</dbReference>
<dbReference type="CDD" id="cd18140">
    <property type="entry name" value="HLD_clamp_RFC"/>
    <property type="match status" value="1"/>
</dbReference>
<evidence type="ECO:0000259" key="10">
    <source>
        <dbReference type="PROSITE" id="PS50172"/>
    </source>
</evidence>
<dbReference type="Pfam" id="PF00533">
    <property type="entry name" value="BRCT"/>
    <property type="match status" value="1"/>
</dbReference>
<evidence type="ECO:0000313" key="12">
    <source>
        <dbReference type="Proteomes" id="UP001162156"/>
    </source>
</evidence>
<organism evidence="11 12">
    <name type="scientific">Rhamnusium bicolor</name>
    <dbReference type="NCBI Taxonomy" id="1586634"/>
    <lineage>
        <taxon>Eukaryota</taxon>
        <taxon>Metazoa</taxon>
        <taxon>Ecdysozoa</taxon>
        <taxon>Arthropoda</taxon>
        <taxon>Hexapoda</taxon>
        <taxon>Insecta</taxon>
        <taxon>Pterygota</taxon>
        <taxon>Neoptera</taxon>
        <taxon>Endopterygota</taxon>
        <taxon>Coleoptera</taxon>
        <taxon>Polyphaga</taxon>
        <taxon>Cucujiformia</taxon>
        <taxon>Chrysomeloidea</taxon>
        <taxon>Cerambycidae</taxon>
        <taxon>Lepturinae</taxon>
        <taxon>Rhagiini</taxon>
        <taxon>Rhamnusium</taxon>
    </lineage>
</organism>
<evidence type="ECO:0000256" key="4">
    <source>
        <dbReference type="ARBA" id="ARBA00022705"/>
    </source>
</evidence>
<dbReference type="GO" id="GO:0005663">
    <property type="term" value="C:DNA replication factor C complex"/>
    <property type="evidence" value="ECO:0007669"/>
    <property type="project" value="InterPro"/>
</dbReference>
<dbReference type="Pfam" id="PF25361">
    <property type="entry name" value="AAA_lid_RFC1"/>
    <property type="match status" value="1"/>
</dbReference>
<dbReference type="FunFam" id="3.40.50.10190:FF:000001">
    <property type="entry name" value="Replication factor C subunit 1"/>
    <property type="match status" value="1"/>
</dbReference>
<feature type="domain" description="BRCT" evidence="10">
    <location>
        <begin position="265"/>
        <end position="342"/>
    </location>
</feature>
<comment type="similarity">
    <text evidence="2 8">Belongs to the activator 1 large subunit family.</text>
</comment>
<keyword evidence="4 8" id="KW-0235">DNA replication</keyword>